<organism evidence="1 2">
    <name type="scientific">Rosa chinensis</name>
    <name type="common">China rose</name>
    <dbReference type="NCBI Taxonomy" id="74649"/>
    <lineage>
        <taxon>Eukaryota</taxon>
        <taxon>Viridiplantae</taxon>
        <taxon>Streptophyta</taxon>
        <taxon>Embryophyta</taxon>
        <taxon>Tracheophyta</taxon>
        <taxon>Spermatophyta</taxon>
        <taxon>Magnoliopsida</taxon>
        <taxon>eudicotyledons</taxon>
        <taxon>Gunneridae</taxon>
        <taxon>Pentapetalae</taxon>
        <taxon>rosids</taxon>
        <taxon>fabids</taxon>
        <taxon>Rosales</taxon>
        <taxon>Rosaceae</taxon>
        <taxon>Rosoideae</taxon>
        <taxon>Rosoideae incertae sedis</taxon>
        <taxon>Rosa</taxon>
    </lineage>
</organism>
<dbReference type="GO" id="GO:0006511">
    <property type="term" value="P:ubiquitin-dependent protein catabolic process"/>
    <property type="evidence" value="ECO:0007669"/>
    <property type="project" value="TreeGrafter"/>
</dbReference>
<name>A0A2P6S719_ROSCH</name>
<dbReference type="InterPro" id="IPR026750">
    <property type="entry name" value="NTAN1"/>
</dbReference>
<gene>
    <name evidence="1" type="ORF">RchiOBHm_Chr1g0313421</name>
</gene>
<evidence type="ECO:0000313" key="2">
    <source>
        <dbReference type="Proteomes" id="UP000238479"/>
    </source>
</evidence>
<dbReference type="PANTHER" id="PTHR12498">
    <property type="entry name" value="N-TERMINAL ASPARAGINE AMIDOHYDROLASE"/>
    <property type="match status" value="1"/>
</dbReference>
<accession>A0A2P6S719</accession>
<keyword evidence="2" id="KW-1185">Reference proteome</keyword>
<evidence type="ECO:0008006" key="3">
    <source>
        <dbReference type="Google" id="ProtNLM"/>
    </source>
</evidence>
<sequence length="350" mass="39648">MGIIMIFVGGLPFPSESSSSPQPQGWDTLQALLDHPFLESASSTFKAIPERKFSVPQESESERRWVYLFQREYATVDPAYVDFVGTDEATTCMGLAIRNPETGMTSVAHLDSPKVVDMGLSQMVSLLVQPNKDVELDVHLVGGFEDVSPNHGNCNTRSENQANLDGYSFPLAAKIVETLCKSRERFHIRTLCILRHNTRRDPEGNAYPIFNGFMVSTSTGSIIPASFDETSRCPAEIVRRIRVSASYEDSRWKGRLLETYETQTDLFKIAPCCWSLYQLHIALSLQNYSDSEILLMCSTSPSAEAPDFVKNLRRVWDYLIEYPDWRETFPMEQPRVFQRTAEGGWKAKRC</sequence>
<dbReference type="AlphaFoldDB" id="A0A2P6S719"/>
<dbReference type="Proteomes" id="UP000238479">
    <property type="component" value="Chromosome 1"/>
</dbReference>
<dbReference type="PANTHER" id="PTHR12498:SF0">
    <property type="entry name" value="PROTEIN N-TERMINAL ASPARAGINE AMIDOHYDROLASE"/>
    <property type="match status" value="1"/>
</dbReference>
<dbReference type="OMA" id="WRETFPM"/>
<dbReference type="GO" id="GO:0008418">
    <property type="term" value="F:protein-N-terminal asparagine amidohydrolase activity"/>
    <property type="evidence" value="ECO:0007669"/>
    <property type="project" value="InterPro"/>
</dbReference>
<dbReference type="EMBL" id="PDCK01000039">
    <property type="protein sequence ID" value="PRQ54424.1"/>
    <property type="molecule type" value="Genomic_DNA"/>
</dbReference>
<dbReference type="Pfam" id="PF14736">
    <property type="entry name" value="N_Asn_amidohyd"/>
    <property type="match status" value="1"/>
</dbReference>
<comment type="caution">
    <text evidence="1">The sequence shown here is derived from an EMBL/GenBank/DDBJ whole genome shotgun (WGS) entry which is preliminary data.</text>
</comment>
<protein>
    <recommendedName>
        <fullName evidence="3">Protein N-terminal asparagine amidohydrolase</fullName>
    </recommendedName>
</protein>
<dbReference type="Gramene" id="PRQ54424">
    <property type="protein sequence ID" value="PRQ54424"/>
    <property type="gene ID" value="RchiOBHm_Chr1g0313421"/>
</dbReference>
<dbReference type="GO" id="GO:0005634">
    <property type="term" value="C:nucleus"/>
    <property type="evidence" value="ECO:0007669"/>
    <property type="project" value="TreeGrafter"/>
</dbReference>
<evidence type="ECO:0000313" key="1">
    <source>
        <dbReference type="EMBL" id="PRQ54424.1"/>
    </source>
</evidence>
<reference evidence="1 2" key="1">
    <citation type="journal article" date="2018" name="Nat. Genet.">
        <title>The Rosa genome provides new insights in the design of modern roses.</title>
        <authorList>
            <person name="Bendahmane M."/>
        </authorList>
    </citation>
    <scope>NUCLEOTIDE SEQUENCE [LARGE SCALE GENOMIC DNA]</scope>
    <source>
        <strain evidence="2">cv. Old Blush</strain>
    </source>
</reference>
<dbReference type="STRING" id="74649.A0A2P6S719"/>
<proteinExistence type="predicted"/>